<accession>A0A975DBE6</accession>
<gene>
    <name evidence="4" type="ORF">J1N51_00755</name>
</gene>
<evidence type="ECO:0000313" key="4">
    <source>
        <dbReference type="EMBL" id="QTH64057.1"/>
    </source>
</evidence>
<dbReference type="FunFam" id="3.40.50.720:FF:000173">
    <property type="entry name" value="3-oxoacyl-[acyl-carrier protein] reductase"/>
    <property type="match status" value="1"/>
</dbReference>
<evidence type="ECO:0000256" key="3">
    <source>
        <dbReference type="RuleBase" id="RU000363"/>
    </source>
</evidence>
<keyword evidence="5" id="KW-1185">Reference proteome</keyword>
<reference evidence="4" key="1">
    <citation type="submission" date="2021-03" db="EMBL/GenBank/DDBJ databases">
        <title>Description of Psychrosphaera ytuae sp. nov. isolated from deep sea sediment of South China Sea.</title>
        <authorList>
            <person name="Zhang J."/>
            <person name="Xu X.-D."/>
        </authorList>
    </citation>
    <scope>NUCLEOTIDE SEQUENCE</scope>
    <source>
        <strain evidence="4">MTZ26</strain>
    </source>
</reference>
<dbReference type="AlphaFoldDB" id="A0A975DBE6"/>
<organism evidence="4 5">
    <name type="scientific">Psychrosphaera ytuae</name>
    <dbReference type="NCBI Taxonomy" id="2820710"/>
    <lineage>
        <taxon>Bacteria</taxon>
        <taxon>Pseudomonadati</taxon>
        <taxon>Pseudomonadota</taxon>
        <taxon>Gammaproteobacteria</taxon>
        <taxon>Alteromonadales</taxon>
        <taxon>Pseudoalteromonadaceae</taxon>
        <taxon>Psychrosphaera</taxon>
    </lineage>
</organism>
<dbReference type="PANTHER" id="PTHR43658:SF8">
    <property type="entry name" value="17-BETA-HYDROXYSTEROID DEHYDROGENASE 14-RELATED"/>
    <property type="match status" value="1"/>
</dbReference>
<comment type="similarity">
    <text evidence="1 3">Belongs to the short-chain dehydrogenases/reductases (SDR) family.</text>
</comment>
<sequence>MELNNKVAVVTGGASGLGRATVDGLVAQGVKVAIFDLNEEAGNSLVAELGADKTLFQTVDVTNEESVASAVDQVMAQFGAIHILVNCAGIAPAAKVLDREGNAMPLSKFSTAININLIGSFNVASKVAEQMAKNEPMGEALERGVIINTASVAGYEGQMGQSAYAASKGGIIALSLPMARDLAKTGIRVNAVAPGIMGTPMLLGMPENVQESLVANIQFPKRMGLPKEFADLVGHIASNAYINGETIRLDGAIRMQPR</sequence>
<dbReference type="PRINTS" id="PR00080">
    <property type="entry name" value="SDRFAMILY"/>
</dbReference>
<dbReference type="PANTHER" id="PTHR43658">
    <property type="entry name" value="SHORT-CHAIN DEHYDROGENASE/REDUCTASE"/>
    <property type="match status" value="1"/>
</dbReference>
<dbReference type="PRINTS" id="PR00081">
    <property type="entry name" value="GDHRDH"/>
</dbReference>
<evidence type="ECO:0000256" key="1">
    <source>
        <dbReference type="ARBA" id="ARBA00006484"/>
    </source>
</evidence>
<dbReference type="InterPro" id="IPR020904">
    <property type="entry name" value="Sc_DH/Rdtase_CS"/>
</dbReference>
<dbReference type="InterPro" id="IPR002347">
    <property type="entry name" value="SDR_fam"/>
</dbReference>
<evidence type="ECO:0000313" key="5">
    <source>
        <dbReference type="Proteomes" id="UP000682739"/>
    </source>
</evidence>
<dbReference type="GO" id="GO:0016491">
    <property type="term" value="F:oxidoreductase activity"/>
    <property type="evidence" value="ECO:0007669"/>
    <property type="project" value="UniProtKB-KW"/>
</dbReference>
<keyword evidence="2" id="KW-0560">Oxidoreductase</keyword>
<evidence type="ECO:0000256" key="2">
    <source>
        <dbReference type="ARBA" id="ARBA00023002"/>
    </source>
</evidence>
<name>A0A975DBE6_9GAMM</name>
<dbReference type="SUPFAM" id="SSF51735">
    <property type="entry name" value="NAD(P)-binding Rossmann-fold domains"/>
    <property type="match status" value="1"/>
</dbReference>
<proteinExistence type="inferred from homology"/>
<protein>
    <submittedName>
        <fullName evidence="4">SDR family NAD(P)-dependent oxidoreductase</fullName>
    </submittedName>
</protein>
<dbReference type="RefSeq" id="WP_208832112.1">
    <property type="nucleotide sequence ID" value="NZ_CP072110.1"/>
</dbReference>
<dbReference type="Pfam" id="PF00106">
    <property type="entry name" value="adh_short"/>
    <property type="match status" value="1"/>
</dbReference>
<dbReference type="Proteomes" id="UP000682739">
    <property type="component" value="Chromosome"/>
</dbReference>
<dbReference type="InterPro" id="IPR036291">
    <property type="entry name" value="NAD(P)-bd_dom_sf"/>
</dbReference>
<dbReference type="KEGG" id="psym:J1N51_00755"/>
<dbReference type="EMBL" id="CP072110">
    <property type="protein sequence ID" value="QTH64057.1"/>
    <property type="molecule type" value="Genomic_DNA"/>
</dbReference>
<dbReference type="PROSITE" id="PS00061">
    <property type="entry name" value="ADH_SHORT"/>
    <property type="match status" value="1"/>
</dbReference>
<dbReference type="Gene3D" id="3.40.50.720">
    <property type="entry name" value="NAD(P)-binding Rossmann-like Domain"/>
    <property type="match status" value="1"/>
</dbReference>